<gene>
    <name evidence="1" type="ORF">RA178_13025</name>
</gene>
<dbReference type="AlphaFoldDB" id="A0AA50KAH1"/>
<evidence type="ECO:0000313" key="1">
    <source>
        <dbReference type="EMBL" id="WMB71360.1"/>
    </source>
</evidence>
<organism evidence="1">
    <name type="scientific">Shewanella oncorhynchi</name>
    <dbReference type="NCBI Taxonomy" id="2726434"/>
    <lineage>
        <taxon>Bacteria</taxon>
        <taxon>Pseudomonadati</taxon>
        <taxon>Pseudomonadota</taxon>
        <taxon>Gammaproteobacteria</taxon>
        <taxon>Alteromonadales</taxon>
        <taxon>Shewanellaceae</taxon>
        <taxon>Shewanella</taxon>
    </lineage>
</organism>
<dbReference type="Proteomes" id="UP001236800">
    <property type="component" value="Chromosome"/>
</dbReference>
<reference evidence="1" key="1">
    <citation type="submission" date="2023-08" db="EMBL/GenBank/DDBJ databases">
        <title>Complete genome sequence of Shewanella oncorhynchi Z-P2, a siderophore putrebactin-producing bacterium.</title>
        <authorList>
            <person name="Zhang Y."/>
        </authorList>
    </citation>
    <scope>NUCLEOTIDE SEQUENCE</scope>
    <source>
        <strain evidence="1">Z-P2</strain>
    </source>
</reference>
<dbReference type="EMBL" id="CP132914">
    <property type="protein sequence ID" value="WMB71360.1"/>
    <property type="molecule type" value="Genomic_DNA"/>
</dbReference>
<dbReference type="GeneID" id="301340122"/>
<proteinExistence type="predicted"/>
<accession>A0AA50KAH1</accession>
<dbReference type="RefSeq" id="WP_306682163.1">
    <property type="nucleotide sequence ID" value="NZ_CP132914.1"/>
</dbReference>
<name>A0AA50KAH1_9GAMM</name>
<dbReference type="KEGG" id="sog:RA178_13025"/>
<sequence length="74" mass="8853">MKFKPPHYEFVLDIALEMTNTDNNQSYWASYNQLRDVCEKHEGTILDHAFQWETLADFTSDKSEAINLYLKHWL</sequence>
<protein>
    <submittedName>
        <fullName evidence="1">Uncharacterized protein</fullName>
    </submittedName>
</protein>